<dbReference type="RefSeq" id="WP_194121173.1">
    <property type="nucleotide sequence ID" value="NZ_JACYGY010000001.1"/>
</dbReference>
<gene>
    <name evidence="1" type="ORF">IEE83_14085</name>
</gene>
<reference evidence="2" key="1">
    <citation type="submission" date="2023-07" db="EMBL/GenBank/DDBJ databases">
        <title>Dyadobacter sp. nov 'subterranea' isolated from contaminted grondwater.</title>
        <authorList>
            <person name="Szabo I."/>
            <person name="Al-Omari J."/>
            <person name="Szerdahelyi S.G."/>
            <person name="Rado J."/>
        </authorList>
    </citation>
    <scope>NUCLEOTIDE SEQUENCE [LARGE SCALE GENOMIC DNA]</scope>
    <source>
        <strain evidence="2">UP-52</strain>
    </source>
</reference>
<dbReference type="Proteomes" id="UP000634134">
    <property type="component" value="Unassembled WGS sequence"/>
</dbReference>
<sequence>MKKLLLCLFVGIVFLQLSCSKDKELSNDIEAQSQVQIRIRNASLLPYDDIEVNTSGGINKFGTVADSQLSDYKTFDFAYRYSFVKLNINGEPYIIQPIDYTGEHKLESGKYTYEIHLDPESNQIFMSLARD</sequence>
<keyword evidence="2" id="KW-1185">Reference proteome</keyword>
<evidence type="ECO:0008006" key="3">
    <source>
        <dbReference type="Google" id="ProtNLM"/>
    </source>
</evidence>
<accession>A0ABR9WC29</accession>
<name>A0ABR9WC29_9BACT</name>
<organism evidence="1 2">
    <name type="scientific">Dyadobacter subterraneus</name>
    <dbReference type="NCBI Taxonomy" id="2773304"/>
    <lineage>
        <taxon>Bacteria</taxon>
        <taxon>Pseudomonadati</taxon>
        <taxon>Bacteroidota</taxon>
        <taxon>Cytophagia</taxon>
        <taxon>Cytophagales</taxon>
        <taxon>Spirosomataceae</taxon>
        <taxon>Dyadobacter</taxon>
    </lineage>
</organism>
<proteinExistence type="predicted"/>
<evidence type="ECO:0000313" key="1">
    <source>
        <dbReference type="EMBL" id="MBE9463012.1"/>
    </source>
</evidence>
<protein>
    <recommendedName>
        <fullName evidence="3">DUF4397 domain-containing protein</fullName>
    </recommendedName>
</protein>
<evidence type="ECO:0000313" key="2">
    <source>
        <dbReference type="Proteomes" id="UP000634134"/>
    </source>
</evidence>
<comment type="caution">
    <text evidence="1">The sequence shown here is derived from an EMBL/GenBank/DDBJ whole genome shotgun (WGS) entry which is preliminary data.</text>
</comment>
<dbReference type="EMBL" id="JACYGY010000001">
    <property type="protein sequence ID" value="MBE9463012.1"/>
    <property type="molecule type" value="Genomic_DNA"/>
</dbReference>